<dbReference type="Gene3D" id="2.120.10.30">
    <property type="entry name" value="TolB, C-terminal domain"/>
    <property type="match status" value="2"/>
</dbReference>
<dbReference type="PANTHER" id="PTHR24104">
    <property type="entry name" value="E3 UBIQUITIN-PROTEIN LIGASE NHLRC1-RELATED"/>
    <property type="match status" value="1"/>
</dbReference>
<dbReference type="PANTHER" id="PTHR24104:SF25">
    <property type="entry name" value="PROTEIN LIN-41"/>
    <property type="match status" value="1"/>
</dbReference>
<keyword evidence="4" id="KW-1185">Reference proteome</keyword>
<name>A0ABQ9E174_TEGGR</name>
<dbReference type="InterPro" id="IPR050952">
    <property type="entry name" value="TRIM-NHL_E3_ligases"/>
</dbReference>
<dbReference type="PROSITE" id="PS51125">
    <property type="entry name" value="NHL"/>
    <property type="match status" value="2"/>
</dbReference>
<comment type="caution">
    <text evidence="3">The sequence shown here is derived from an EMBL/GenBank/DDBJ whole genome shotgun (WGS) entry which is preliminary data.</text>
</comment>
<evidence type="ECO:0000313" key="4">
    <source>
        <dbReference type="Proteomes" id="UP001217089"/>
    </source>
</evidence>
<sequence length="316" mass="34494">MGEIFGFLRSAKAETNHKENINLDALSWPSSIRSNTSDGMEENKKCYGTMDIPNQKLLELESATDVTCVGLGNALVTDAKNDRLLLFDKYGNPSFIYRNKDISLPSSVTITNTGEVAMVSGLNKCVIVLSTDGDFIKCFRHAEFRKPRAIAMTKYGDYIITDVFSRKILVFNKKGKFKTFIGNSEQKLVCPRYIAVSENGDIIVSDAGAHSIIVYGAGGDLKCIMGGYGSSDGKLKYPCGVTTDKVGNILVADRGNNRVSLFNPDGIFLCHMLTSSNGLIQPEGIALSPNGTIFVTYGLQCDIRIAAFRVMCQKNT</sequence>
<reference evidence="3 4" key="1">
    <citation type="submission" date="2022-12" db="EMBL/GenBank/DDBJ databases">
        <title>Chromosome-level genome of Tegillarca granosa.</title>
        <authorList>
            <person name="Kim J."/>
        </authorList>
    </citation>
    <scope>NUCLEOTIDE SEQUENCE [LARGE SCALE GENOMIC DNA]</scope>
    <source>
        <strain evidence="3">Teg-2019</strain>
        <tissue evidence="3">Adductor muscle</tissue>
    </source>
</reference>
<dbReference type="InterPro" id="IPR011042">
    <property type="entry name" value="6-blade_b-propeller_TolB-like"/>
</dbReference>
<dbReference type="InterPro" id="IPR001258">
    <property type="entry name" value="NHL_repeat"/>
</dbReference>
<proteinExistence type="predicted"/>
<dbReference type="Proteomes" id="UP001217089">
    <property type="component" value="Unassembled WGS sequence"/>
</dbReference>
<evidence type="ECO:0000256" key="1">
    <source>
        <dbReference type="ARBA" id="ARBA00022737"/>
    </source>
</evidence>
<feature type="repeat" description="NHL" evidence="2">
    <location>
        <begin position="222"/>
        <end position="265"/>
    </location>
</feature>
<keyword evidence="1" id="KW-0677">Repeat</keyword>
<dbReference type="CDD" id="cd05819">
    <property type="entry name" value="NHL"/>
    <property type="match status" value="1"/>
</dbReference>
<accession>A0ABQ9E174</accession>
<dbReference type="SUPFAM" id="SSF101898">
    <property type="entry name" value="NHL repeat"/>
    <property type="match status" value="1"/>
</dbReference>
<evidence type="ECO:0000313" key="3">
    <source>
        <dbReference type="EMBL" id="KAJ8298880.1"/>
    </source>
</evidence>
<dbReference type="EMBL" id="JARBDR010000921">
    <property type="protein sequence ID" value="KAJ8298880.1"/>
    <property type="molecule type" value="Genomic_DNA"/>
</dbReference>
<feature type="repeat" description="NHL" evidence="2">
    <location>
        <begin position="175"/>
        <end position="218"/>
    </location>
</feature>
<protein>
    <submittedName>
        <fullName evidence="3">Uncharacterized protein</fullName>
    </submittedName>
</protein>
<evidence type="ECO:0000256" key="2">
    <source>
        <dbReference type="PROSITE-ProRule" id="PRU00504"/>
    </source>
</evidence>
<gene>
    <name evidence="3" type="ORF">KUTeg_022940</name>
</gene>
<organism evidence="3 4">
    <name type="scientific">Tegillarca granosa</name>
    <name type="common">Malaysian cockle</name>
    <name type="synonym">Anadara granosa</name>
    <dbReference type="NCBI Taxonomy" id="220873"/>
    <lineage>
        <taxon>Eukaryota</taxon>
        <taxon>Metazoa</taxon>
        <taxon>Spiralia</taxon>
        <taxon>Lophotrochozoa</taxon>
        <taxon>Mollusca</taxon>
        <taxon>Bivalvia</taxon>
        <taxon>Autobranchia</taxon>
        <taxon>Pteriomorphia</taxon>
        <taxon>Arcoida</taxon>
        <taxon>Arcoidea</taxon>
        <taxon>Arcidae</taxon>
        <taxon>Tegillarca</taxon>
    </lineage>
</organism>